<evidence type="ECO:0000256" key="1">
    <source>
        <dbReference type="ARBA" id="ARBA00004976"/>
    </source>
</evidence>
<reference evidence="3" key="1">
    <citation type="submission" date="2023-01" db="EMBL/GenBank/DDBJ databases">
        <title>Human gut microbiome strain richness.</title>
        <authorList>
            <person name="Chen-Liaw A."/>
        </authorList>
    </citation>
    <scope>NUCLEOTIDE SEQUENCE</scope>
    <source>
        <strain evidence="3">1001217st2_G6_1001217B_191108</strain>
    </source>
</reference>
<gene>
    <name evidence="3" type="ORF">PM738_16855</name>
</gene>
<feature type="domain" description="RelA/SpoT" evidence="2">
    <location>
        <begin position="94"/>
        <end position="198"/>
    </location>
</feature>
<dbReference type="AlphaFoldDB" id="A0AB35IQK0"/>
<dbReference type="InterPro" id="IPR007685">
    <property type="entry name" value="RelA_SpoT"/>
</dbReference>
<evidence type="ECO:0000313" key="4">
    <source>
        <dbReference type="Proteomes" id="UP001211987"/>
    </source>
</evidence>
<organism evidence="3 4">
    <name type="scientific">Thomasclavelia ramosa</name>
    <dbReference type="NCBI Taxonomy" id="1547"/>
    <lineage>
        <taxon>Bacteria</taxon>
        <taxon>Bacillati</taxon>
        <taxon>Bacillota</taxon>
        <taxon>Erysipelotrichia</taxon>
        <taxon>Erysipelotrichales</taxon>
        <taxon>Coprobacillaceae</taxon>
        <taxon>Thomasclavelia</taxon>
    </lineage>
</organism>
<comment type="pathway">
    <text evidence="1">Purine metabolism; ppGpp biosynthesis; ppGpp from GTP: step 1/2.</text>
</comment>
<sequence>MSDEKVIINFIEKIYQQYCRNVNLWNKNELSNYNLRSKQVKHIMNDVNKIEFSKEEDIFDFEFINLLKLYNSHLGVFTLTLEFGLDANKFEYGQRIKADNSIFSKLATYRTTEKHQYGRLALNKCINDLFGLRIIVNNEKIEYNIIEEYCNEHSPKLRFINSTKDGYKAYHVYFKIDNYNFPWELQIWEKRYEKSNRISHAKHKQEYIKWESIIKKIQEVE</sequence>
<comment type="caution">
    <text evidence="3">The sequence shown here is derived from an EMBL/GenBank/DDBJ whole genome shotgun (WGS) entry which is preliminary data.</text>
</comment>
<proteinExistence type="predicted"/>
<dbReference type="SUPFAM" id="SSF81301">
    <property type="entry name" value="Nucleotidyltransferase"/>
    <property type="match status" value="1"/>
</dbReference>
<dbReference type="EMBL" id="JAQLKE010000041">
    <property type="protein sequence ID" value="MDB7085480.1"/>
    <property type="molecule type" value="Genomic_DNA"/>
</dbReference>
<dbReference type="Pfam" id="PF04607">
    <property type="entry name" value="RelA_SpoT"/>
    <property type="match status" value="1"/>
</dbReference>
<dbReference type="GO" id="GO:0015969">
    <property type="term" value="P:guanosine tetraphosphate metabolic process"/>
    <property type="evidence" value="ECO:0007669"/>
    <property type="project" value="InterPro"/>
</dbReference>
<protein>
    <recommendedName>
        <fullName evidence="2">RelA/SpoT domain-containing protein</fullName>
    </recommendedName>
</protein>
<accession>A0AB35IQK0</accession>
<evidence type="ECO:0000313" key="3">
    <source>
        <dbReference type="EMBL" id="MDB7085480.1"/>
    </source>
</evidence>
<dbReference type="RefSeq" id="WP_117562759.1">
    <property type="nucleotide sequence ID" value="NZ_JAQLKE010000041.1"/>
</dbReference>
<name>A0AB35IQK0_9FIRM</name>
<dbReference type="InterPro" id="IPR043519">
    <property type="entry name" value="NT_sf"/>
</dbReference>
<dbReference type="Gene3D" id="3.30.460.10">
    <property type="entry name" value="Beta Polymerase, domain 2"/>
    <property type="match status" value="1"/>
</dbReference>
<evidence type="ECO:0000259" key="2">
    <source>
        <dbReference type="Pfam" id="PF04607"/>
    </source>
</evidence>
<dbReference type="Proteomes" id="UP001211987">
    <property type="component" value="Unassembled WGS sequence"/>
</dbReference>